<reference evidence="4" key="2">
    <citation type="submission" date="2015-03" db="EMBL/GenBank/DDBJ databases">
        <authorList>
            <consortium name="Pathogen Informatics"/>
        </authorList>
    </citation>
    <scope>NUCLEOTIDE SEQUENCE [LARGE SCALE GENOMIC DNA]</scope>
    <source>
        <strain evidence="4">A125KOH2</strain>
    </source>
</reference>
<organism evidence="1 4">
    <name type="scientific">Yersinia pekkanenii</name>
    <dbReference type="NCBI Taxonomy" id="1288385"/>
    <lineage>
        <taxon>Bacteria</taxon>
        <taxon>Pseudomonadati</taxon>
        <taxon>Pseudomonadota</taxon>
        <taxon>Gammaproteobacteria</taxon>
        <taxon>Enterobacterales</taxon>
        <taxon>Yersiniaceae</taxon>
        <taxon>Yersinia</taxon>
    </lineage>
</organism>
<dbReference type="EMBL" id="CWJL01000009">
    <property type="protein sequence ID" value="CRY67026.1"/>
    <property type="molecule type" value="Genomic_DNA"/>
</dbReference>
<name>A0A0T9R828_9GAMM</name>
<evidence type="ECO:0000313" key="3">
    <source>
        <dbReference type="Proteomes" id="UP000044625"/>
    </source>
</evidence>
<keyword evidence="3" id="KW-1185">Reference proteome</keyword>
<reference evidence="2 3" key="3">
    <citation type="submission" date="2015-03" db="EMBL/GenBank/DDBJ databases">
        <authorList>
            <consortium name="Pathogen Informatics"/>
            <person name="Murphy D."/>
        </authorList>
    </citation>
    <scope>NUCLEOTIDE SEQUENCE [LARGE SCALE GENOMIC DNA]</scope>
    <source>
        <strain evidence="3">type strain: CIP110230</strain>
        <strain evidence="2">Type strain: CIP110230</strain>
    </source>
</reference>
<dbReference type="Proteomes" id="UP000044625">
    <property type="component" value="Unassembled WGS sequence"/>
</dbReference>
<dbReference type="AlphaFoldDB" id="A0A0T9R828"/>
<dbReference type="RefSeq" id="WP_202905482.1">
    <property type="nucleotide sequence ID" value="NZ_CAWMMU010000009.1"/>
</dbReference>
<dbReference type="EMBL" id="CQAZ01000056">
    <property type="protein sequence ID" value="CNI49445.1"/>
    <property type="molecule type" value="Genomic_DNA"/>
</dbReference>
<evidence type="ECO:0000313" key="1">
    <source>
        <dbReference type="EMBL" id="CNI49445.1"/>
    </source>
</evidence>
<protein>
    <submittedName>
        <fullName evidence="1">Uncharacterized protein</fullName>
    </submittedName>
</protein>
<dbReference type="Proteomes" id="UP000045840">
    <property type="component" value="Unassembled WGS sequence"/>
</dbReference>
<proteinExistence type="predicted"/>
<evidence type="ECO:0000313" key="4">
    <source>
        <dbReference type="Proteomes" id="UP000045840"/>
    </source>
</evidence>
<evidence type="ECO:0000313" key="2">
    <source>
        <dbReference type="EMBL" id="CRY67026.1"/>
    </source>
</evidence>
<dbReference type="STRING" id="1288385.ERS137968_02118"/>
<reference evidence="1" key="1">
    <citation type="submission" date="2015-03" db="EMBL/GenBank/DDBJ databases">
        <authorList>
            <person name="Murphy D."/>
        </authorList>
    </citation>
    <scope>NUCLEOTIDE SEQUENCE [LARGE SCALE GENOMIC DNA]</scope>
    <source>
        <strain evidence="1">A125KOH2</strain>
    </source>
</reference>
<gene>
    <name evidence="1" type="ORF">ERS008529_04193</name>
    <name evidence="2" type="ORF">ERS137968_02118</name>
</gene>
<sequence>MSDGLVVAMSPVQLAAVLSDKTITEGETFGNRMWGSLEFVLGAVEMVGRPRFALHRNQPG</sequence>
<accession>A0A0T9R828</accession>